<dbReference type="InterPro" id="IPR033947">
    <property type="entry name" value="ETF_alpha_N"/>
</dbReference>
<dbReference type="InterPro" id="IPR014729">
    <property type="entry name" value="Rossmann-like_a/b/a_fold"/>
</dbReference>
<dbReference type="SMART" id="SM00893">
    <property type="entry name" value="ETF"/>
    <property type="match status" value="1"/>
</dbReference>
<comment type="cofactor">
    <cofactor evidence="2">
        <name>FAD</name>
        <dbReference type="ChEBI" id="CHEBI:57692"/>
    </cofactor>
    <text evidence="2">Binds 1 FAD per dimer.</text>
</comment>
<proteinExistence type="inferred from homology"/>
<dbReference type="InterPro" id="IPR014730">
    <property type="entry name" value="ETF_a/b_N"/>
</dbReference>
<dbReference type="PANTHER" id="PTHR43153:SF1">
    <property type="entry name" value="ELECTRON TRANSFER FLAVOPROTEIN SUBUNIT ALPHA, MITOCHONDRIAL"/>
    <property type="match status" value="1"/>
</dbReference>
<keyword evidence="2" id="KW-0285">Flavoprotein</keyword>
<evidence type="ECO:0000313" key="5">
    <source>
        <dbReference type="Proteomes" id="UP000241436"/>
    </source>
</evidence>
<dbReference type="PIRSF" id="PIRSF000089">
    <property type="entry name" value="Electra_flavoP_a"/>
    <property type="match status" value="1"/>
</dbReference>
<dbReference type="Pfam" id="PF01012">
    <property type="entry name" value="ETF"/>
    <property type="match status" value="1"/>
</dbReference>
<dbReference type="InterPro" id="IPR029035">
    <property type="entry name" value="DHS-like_NAD/FAD-binding_dom"/>
</dbReference>
<dbReference type="SUPFAM" id="SSF52402">
    <property type="entry name" value="Adenine nucleotide alpha hydrolases-like"/>
    <property type="match status" value="1"/>
</dbReference>
<dbReference type="Gene3D" id="3.40.50.1220">
    <property type="entry name" value="TPP-binding domain"/>
    <property type="match status" value="1"/>
</dbReference>
<reference evidence="4 5" key="1">
    <citation type="submission" date="2017-09" db="EMBL/GenBank/DDBJ databases">
        <title>Bloom of a denitrifying methanotroph, Candidatus Methylomirabilis limnetica, in a deep stratified lake.</title>
        <authorList>
            <person name="Graf J.S."/>
            <person name="Marchant H.K."/>
            <person name="Tienken D."/>
            <person name="Hach P.F."/>
            <person name="Brand A."/>
            <person name="Schubert C.J."/>
            <person name="Kuypers M.M."/>
            <person name="Milucka J."/>
        </authorList>
    </citation>
    <scope>NUCLEOTIDE SEQUENCE [LARGE SCALE GENOMIC DNA]</scope>
    <source>
        <strain evidence="4 5">Zug</strain>
    </source>
</reference>
<feature type="binding site" evidence="2">
    <location>
        <begin position="255"/>
        <end position="259"/>
    </location>
    <ligand>
        <name>FAD</name>
        <dbReference type="ChEBI" id="CHEBI:57692"/>
    </ligand>
</feature>
<evidence type="ECO:0000256" key="1">
    <source>
        <dbReference type="ARBA" id="ARBA00005817"/>
    </source>
</evidence>
<evidence type="ECO:0000313" key="4">
    <source>
        <dbReference type="EMBL" id="PTL34991.1"/>
    </source>
</evidence>
<evidence type="ECO:0000259" key="3">
    <source>
        <dbReference type="SMART" id="SM00893"/>
    </source>
</evidence>
<organism evidence="4 5">
    <name type="scientific">Candidatus Methylomirabilis limnetica</name>
    <dbReference type="NCBI Taxonomy" id="2033718"/>
    <lineage>
        <taxon>Bacteria</taxon>
        <taxon>Candidatus Methylomirabilota</taxon>
        <taxon>Candidatus Methylomirabilia</taxon>
        <taxon>Candidatus Methylomirabilales</taxon>
        <taxon>Candidatus Methylomirabilaceae</taxon>
        <taxon>Candidatus Methylomirabilis</taxon>
    </lineage>
</organism>
<feature type="binding site" evidence="2">
    <location>
        <position position="293"/>
    </location>
    <ligand>
        <name>FAD</name>
        <dbReference type="ChEBI" id="CHEBI:57692"/>
    </ligand>
</feature>
<comment type="caution">
    <text evidence="4">The sequence shown here is derived from an EMBL/GenBank/DDBJ whole genome shotgun (WGS) entry which is preliminary data.</text>
</comment>
<dbReference type="GO" id="GO:0050660">
    <property type="term" value="F:flavin adenine dinucleotide binding"/>
    <property type="evidence" value="ECO:0007669"/>
    <property type="project" value="InterPro"/>
</dbReference>
<feature type="binding site" evidence="2">
    <location>
        <begin position="241"/>
        <end position="242"/>
    </location>
    <ligand>
        <name>FAD</name>
        <dbReference type="ChEBI" id="CHEBI:57692"/>
    </ligand>
</feature>
<sequence length="329" mass="35281">MPGTLVLATTKNGRLTRNTLELLAGARRLKEKLAEPVAAAILGTEVGAYVPLLFAHGADQVYRAEHPLLEGYQGDAYTLALHQICERAQPTVVLLPGDVMGRELGPRLAYRLQATFVAEFIDFDLDQASGRLQFTRQTYGGKAMAVVRPRVNSVVATAKLRTLEPATQEEGRTGEEIRVDVALEASQLTTRLIEKVQEEATGINLGDAKIVVSGGRGVHGPEGFRVLEELAQVLRGAIGASRAATDAGWVPPSWQIGQTGRNVSPELYLAFGISGATQHVAGISGSKHIVAVNTDPEAPIFKVAQFGIVGDWKAVATTLIERCRELTKS</sequence>
<dbReference type="GO" id="GO:0009055">
    <property type="term" value="F:electron transfer activity"/>
    <property type="evidence" value="ECO:0007669"/>
    <property type="project" value="InterPro"/>
</dbReference>
<feature type="domain" description="Electron transfer flavoprotein alpha/beta-subunit N-terminal" evidence="3">
    <location>
        <begin position="4"/>
        <end position="192"/>
    </location>
</feature>
<dbReference type="PANTHER" id="PTHR43153">
    <property type="entry name" value="ELECTRON TRANSFER FLAVOPROTEIN ALPHA"/>
    <property type="match status" value="1"/>
</dbReference>
<dbReference type="InterPro" id="IPR014731">
    <property type="entry name" value="ETF_asu_C"/>
</dbReference>
<dbReference type="RefSeq" id="WP_107563957.1">
    <property type="nucleotide sequence ID" value="NZ_NVQC01000036.1"/>
</dbReference>
<feature type="binding site" evidence="2">
    <location>
        <position position="216"/>
    </location>
    <ligand>
        <name>FAD</name>
        <dbReference type="ChEBI" id="CHEBI:57692"/>
    </ligand>
</feature>
<dbReference type="InterPro" id="IPR001308">
    <property type="entry name" value="ETF_a/FixB"/>
</dbReference>
<dbReference type="GO" id="GO:0033539">
    <property type="term" value="P:fatty acid beta-oxidation using acyl-CoA dehydrogenase"/>
    <property type="evidence" value="ECO:0007669"/>
    <property type="project" value="TreeGrafter"/>
</dbReference>
<comment type="similarity">
    <text evidence="1">Belongs to the ETF alpha-subunit/FixB family.</text>
</comment>
<dbReference type="Pfam" id="PF00766">
    <property type="entry name" value="ETF_alpha"/>
    <property type="match status" value="1"/>
</dbReference>
<dbReference type="Proteomes" id="UP000241436">
    <property type="component" value="Unassembled WGS sequence"/>
</dbReference>
<dbReference type="CDD" id="cd01715">
    <property type="entry name" value="ETF_alpha"/>
    <property type="match status" value="1"/>
</dbReference>
<accession>A0A2T4TV52</accession>
<dbReference type="AlphaFoldDB" id="A0A2T4TV52"/>
<dbReference type="EMBL" id="NVQC01000036">
    <property type="protein sequence ID" value="PTL34991.1"/>
    <property type="molecule type" value="Genomic_DNA"/>
</dbReference>
<keyword evidence="2" id="KW-0274">FAD</keyword>
<reference evidence="5" key="2">
    <citation type="journal article" date="2018" name="Environ. Microbiol.">
        <title>Bloom of a denitrifying methanotroph, 'Candidatus Methylomirabilis limnetica', in a deep stratified lake.</title>
        <authorList>
            <person name="Graf J.S."/>
            <person name="Mayr M.J."/>
            <person name="Marchant H.K."/>
            <person name="Tienken D."/>
            <person name="Hach P.F."/>
            <person name="Brand A."/>
            <person name="Schubert C.J."/>
            <person name="Kuypers M.M."/>
            <person name="Milucka J."/>
        </authorList>
    </citation>
    <scope>NUCLEOTIDE SEQUENCE [LARGE SCALE GENOMIC DNA]</scope>
    <source>
        <strain evidence="5">Zug</strain>
    </source>
</reference>
<gene>
    <name evidence="4" type="ORF">CLG94_12285</name>
</gene>
<feature type="binding site" evidence="2">
    <location>
        <begin position="272"/>
        <end position="279"/>
    </location>
    <ligand>
        <name>FAD</name>
        <dbReference type="ChEBI" id="CHEBI:57692"/>
    </ligand>
</feature>
<protein>
    <submittedName>
        <fullName evidence="4">Electron transfer flavoprotein</fullName>
    </submittedName>
</protein>
<evidence type="ECO:0000256" key="2">
    <source>
        <dbReference type="PIRSR" id="PIRSR000089-1"/>
    </source>
</evidence>
<dbReference type="OrthoDB" id="9770286at2"/>
<keyword evidence="5" id="KW-1185">Reference proteome</keyword>
<name>A0A2T4TV52_9BACT</name>
<dbReference type="Gene3D" id="3.40.50.620">
    <property type="entry name" value="HUPs"/>
    <property type="match status" value="1"/>
</dbReference>
<dbReference type="SUPFAM" id="SSF52467">
    <property type="entry name" value="DHS-like NAD/FAD-binding domain"/>
    <property type="match status" value="1"/>
</dbReference>